<evidence type="ECO:0000256" key="3">
    <source>
        <dbReference type="ARBA" id="ARBA00020311"/>
    </source>
</evidence>
<organism evidence="16 19">
    <name type="scientific">Oenococcus sicerae</name>
    <dbReference type="NCBI Taxonomy" id="2203724"/>
    <lineage>
        <taxon>Bacteria</taxon>
        <taxon>Bacillati</taxon>
        <taxon>Bacillota</taxon>
        <taxon>Bacilli</taxon>
        <taxon>Lactobacillales</taxon>
        <taxon>Lactobacillaceae</taxon>
        <taxon>Oenococcus</taxon>
    </lineage>
</organism>
<dbReference type="InterPro" id="IPR018320">
    <property type="entry name" value="DNA_polymerase_1"/>
</dbReference>
<dbReference type="InterPro" id="IPR019760">
    <property type="entry name" value="DNA-dir_DNA_pol_A_CS"/>
</dbReference>
<dbReference type="PANTHER" id="PTHR10133">
    <property type="entry name" value="DNA POLYMERASE I"/>
    <property type="match status" value="1"/>
</dbReference>
<dbReference type="InterPro" id="IPR036397">
    <property type="entry name" value="RNaseH_sf"/>
</dbReference>
<dbReference type="Proteomes" id="UP001167919">
    <property type="component" value="Unassembled WGS sequence"/>
</dbReference>
<dbReference type="InterPro" id="IPR002298">
    <property type="entry name" value="DNA_polymerase_A"/>
</dbReference>
<keyword evidence="18" id="KW-1185">Reference proteome</keyword>
<dbReference type="InterPro" id="IPR020046">
    <property type="entry name" value="5-3_exonucl_a-hlix_arch_N"/>
</dbReference>
<dbReference type="InterPro" id="IPR043502">
    <property type="entry name" value="DNA/RNA_pol_sf"/>
</dbReference>
<keyword evidence="5 13" id="KW-0548">Nucleotidyltransferase</keyword>
<dbReference type="PANTHER" id="PTHR10133:SF27">
    <property type="entry name" value="DNA POLYMERASE NU"/>
    <property type="match status" value="1"/>
</dbReference>
<accession>A0AAJ1RCC3</accession>
<proteinExistence type="inferred from homology"/>
<evidence type="ECO:0000313" key="16">
    <source>
        <dbReference type="EMBL" id="MDN6899411.1"/>
    </source>
</evidence>
<name>A0AAJ1RCC3_9LACO</name>
<keyword evidence="8 13" id="KW-0239">DNA-directed DNA polymerase</keyword>
<dbReference type="CDD" id="cd09859">
    <property type="entry name" value="PIN_53EXO"/>
    <property type="match status" value="1"/>
</dbReference>
<evidence type="ECO:0000256" key="7">
    <source>
        <dbReference type="ARBA" id="ARBA00022763"/>
    </source>
</evidence>
<evidence type="ECO:0000256" key="4">
    <source>
        <dbReference type="ARBA" id="ARBA00022679"/>
    </source>
</evidence>
<dbReference type="Pfam" id="PF22619">
    <property type="entry name" value="DNA_polI_exo1"/>
    <property type="match status" value="1"/>
</dbReference>
<comment type="similarity">
    <text evidence="1 13">Belongs to the DNA polymerase type-A family.</text>
</comment>
<dbReference type="InterPro" id="IPR036279">
    <property type="entry name" value="5-3_exonuclease_C_sf"/>
</dbReference>
<evidence type="ECO:0000256" key="10">
    <source>
        <dbReference type="ARBA" id="ARBA00023204"/>
    </source>
</evidence>
<evidence type="ECO:0000256" key="5">
    <source>
        <dbReference type="ARBA" id="ARBA00022695"/>
    </source>
</evidence>
<dbReference type="SUPFAM" id="SSF56672">
    <property type="entry name" value="DNA/RNA polymerases"/>
    <property type="match status" value="1"/>
</dbReference>
<dbReference type="InterPro" id="IPR002421">
    <property type="entry name" value="5-3_exonuclease"/>
</dbReference>
<dbReference type="InterPro" id="IPR012337">
    <property type="entry name" value="RNaseH-like_sf"/>
</dbReference>
<dbReference type="InterPro" id="IPR001098">
    <property type="entry name" value="DNA-dir_DNA_pol_A_palm_dom"/>
</dbReference>
<keyword evidence="13" id="KW-0269">Exonuclease</keyword>
<evidence type="ECO:0000256" key="1">
    <source>
        <dbReference type="ARBA" id="ARBA00007705"/>
    </source>
</evidence>
<feature type="domain" description="5'-3' exonuclease" evidence="14">
    <location>
        <begin position="21"/>
        <end position="288"/>
    </location>
</feature>
<dbReference type="FunFam" id="1.20.1060.10:FF:000001">
    <property type="entry name" value="DNA polymerase I"/>
    <property type="match status" value="1"/>
</dbReference>
<dbReference type="SMART" id="SM00279">
    <property type="entry name" value="HhH2"/>
    <property type="match status" value="1"/>
</dbReference>
<reference evidence="17 18" key="1">
    <citation type="journal article" date="2019" name="Syst. Appl. Microbiol.">
        <title>Oenococcus sicerae sp. nov., isolated from French cider.</title>
        <authorList>
            <person name="Cousin F.J."/>
            <person name="Le Guellec R."/>
            <person name="Chagnot C."/>
            <person name="Goux D."/>
            <person name="Dalmasso M."/>
            <person name="Laplace J.M."/>
            <person name="Cretenet M."/>
        </authorList>
    </citation>
    <scope>NUCLEOTIDE SEQUENCE [LARGE SCALE GENOMIC DNA]</scope>
    <source>
        <strain evidence="17 18">UCMA 15228</strain>
    </source>
</reference>
<reference evidence="16" key="2">
    <citation type="submission" date="2019-01" db="EMBL/GenBank/DDBJ databases">
        <title>Oenococcus sicerae UCMA17102.</title>
        <authorList>
            <person name="Cousin F.J."/>
            <person name="Le Guellec R."/>
            <person name="Cretenet M."/>
        </authorList>
    </citation>
    <scope>NUCLEOTIDE SEQUENCE</scope>
    <source>
        <strain evidence="16">UCMA17102</strain>
    </source>
</reference>
<dbReference type="GO" id="GO:0006302">
    <property type="term" value="P:double-strand break repair"/>
    <property type="evidence" value="ECO:0007669"/>
    <property type="project" value="TreeGrafter"/>
</dbReference>
<evidence type="ECO:0000259" key="14">
    <source>
        <dbReference type="SMART" id="SM00475"/>
    </source>
</evidence>
<comment type="subunit">
    <text evidence="13">Single-chain monomer with multiple functions.</text>
</comment>
<evidence type="ECO:0000256" key="6">
    <source>
        <dbReference type="ARBA" id="ARBA00022705"/>
    </source>
</evidence>
<dbReference type="NCBIfam" id="TIGR00593">
    <property type="entry name" value="pola"/>
    <property type="match status" value="1"/>
</dbReference>
<dbReference type="CDD" id="cd08637">
    <property type="entry name" value="DNA_pol_A_pol_I_C"/>
    <property type="match status" value="1"/>
</dbReference>
<comment type="catalytic activity">
    <reaction evidence="11 13">
        <text>DNA(n) + a 2'-deoxyribonucleoside 5'-triphosphate = DNA(n+1) + diphosphate</text>
        <dbReference type="Rhea" id="RHEA:22508"/>
        <dbReference type="Rhea" id="RHEA-COMP:17339"/>
        <dbReference type="Rhea" id="RHEA-COMP:17340"/>
        <dbReference type="ChEBI" id="CHEBI:33019"/>
        <dbReference type="ChEBI" id="CHEBI:61560"/>
        <dbReference type="ChEBI" id="CHEBI:173112"/>
        <dbReference type="EC" id="2.7.7.7"/>
    </reaction>
</comment>
<dbReference type="SUPFAM" id="SSF53098">
    <property type="entry name" value="Ribonuclease H-like"/>
    <property type="match status" value="1"/>
</dbReference>
<dbReference type="Gene3D" id="1.20.1060.10">
    <property type="entry name" value="Taq DNA Polymerase, Chain T, domain 4"/>
    <property type="match status" value="1"/>
</dbReference>
<dbReference type="Gene3D" id="3.40.50.1010">
    <property type="entry name" value="5'-nuclease"/>
    <property type="match status" value="1"/>
</dbReference>
<dbReference type="EC" id="2.7.7.7" evidence="2 12"/>
<dbReference type="SMART" id="SM00482">
    <property type="entry name" value="POLAc"/>
    <property type="match status" value="1"/>
</dbReference>
<dbReference type="FunFam" id="1.10.150.20:FF:000002">
    <property type="entry name" value="DNA polymerase I"/>
    <property type="match status" value="1"/>
</dbReference>
<comment type="function">
    <text evidence="13">In addition to polymerase activity, this DNA polymerase exhibits 5'-3' exonuclease activity.</text>
</comment>
<keyword evidence="13" id="KW-0540">Nuclease</keyword>
<dbReference type="PRINTS" id="PR00868">
    <property type="entry name" value="DNAPOLI"/>
</dbReference>
<dbReference type="InterPro" id="IPR029060">
    <property type="entry name" value="PIN-like_dom_sf"/>
</dbReference>
<keyword evidence="10 13" id="KW-0234">DNA repair</keyword>
<dbReference type="AlphaFoldDB" id="A0AAJ1RCC3"/>
<gene>
    <name evidence="13 16" type="primary">polA</name>
    <name evidence="17" type="ORF">DLJ48_06015</name>
    <name evidence="16" type="ORF">EVC35_00085</name>
</gene>
<dbReference type="CDD" id="cd06140">
    <property type="entry name" value="DNA_polA_I_Bacillus_like_exo"/>
    <property type="match status" value="1"/>
</dbReference>
<dbReference type="Proteomes" id="UP000286907">
    <property type="component" value="Chromosome"/>
</dbReference>
<dbReference type="InterPro" id="IPR054690">
    <property type="entry name" value="DNA_polI_exonuclease"/>
</dbReference>
<keyword evidence="4 13" id="KW-0808">Transferase</keyword>
<dbReference type="InterPro" id="IPR008918">
    <property type="entry name" value="HhH2"/>
</dbReference>
<dbReference type="Pfam" id="PF00476">
    <property type="entry name" value="DNA_pol_A"/>
    <property type="match status" value="1"/>
</dbReference>
<dbReference type="Pfam" id="PF02739">
    <property type="entry name" value="5_3_exonuc_N"/>
    <property type="match status" value="1"/>
</dbReference>
<evidence type="ECO:0000256" key="11">
    <source>
        <dbReference type="ARBA" id="ARBA00049244"/>
    </source>
</evidence>
<dbReference type="SUPFAM" id="SSF47807">
    <property type="entry name" value="5' to 3' exonuclease, C-terminal subdomain"/>
    <property type="match status" value="1"/>
</dbReference>
<dbReference type="FunFam" id="1.10.150.20:FF:000003">
    <property type="entry name" value="DNA polymerase I"/>
    <property type="match status" value="1"/>
</dbReference>
<evidence type="ECO:0000313" key="19">
    <source>
        <dbReference type="Proteomes" id="UP001167919"/>
    </source>
</evidence>
<dbReference type="InterPro" id="IPR020045">
    <property type="entry name" value="DNA_polI_H3TH"/>
</dbReference>
<dbReference type="GO" id="GO:0003677">
    <property type="term" value="F:DNA binding"/>
    <property type="evidence" value="ECO:0007669"/>
    <property type="project" value="UniProtKB-UniRule"/>
</dbReference>
<keyword evidence="13" id="KW-0378">Hydrolase</keyword>
<sequence length="911" mass="102614">MSRSGHFCLGWKTTVKIKLMTKTLLLIDGNSLAFRAFYAMYNQIDRMVAHTGLHTNALVAFNNFFDQIVDKMQPDYALVAWDAGKGSTTFRGDIYDDYKGDRQTTPAELSEQFPYLRKMVDLHGIHSYELPGFEADDIIGTYSKIAEQAGFKTTIITGDRDLTQLVTNNVSVNVTRKGVTDLDIYTPAFLADKWGGISPRQVVEMKSLTGDTSDNYPGVTKVGEKTAIRLLNQFGSLDGIYANIDTMKASKLKENLIKDKESAYRAHQLATIKTDAPVALKLEELTNKAINFAELIPFYEELDFKSQLAKIHSIQKASMLSEDAQKESTDQLAELTAANLDHLLAIKDHLTIYFQTDSDNYHTARIAAFVLGNEDEGYFASRDLELLNSSVVRQLFKSDLPKNVFNAKELTVLLHRLGLEIKHIDFDFLLVSYLLDTTDNDNQLSTLASRFNVFLESDADVYGTGAKFQIPDNDETLFNHLAAKASAISRLYEPSMGKLADHEQVDLYRQIELPLSAVLASMEITGIKLDQKELRKLGQEFDKRISELEKQIYEEAGEEFNINSPKQLAELLFVTMGIPPIKKTKTGFSTAAGVLEELAEQYPFVSLILQYRQLAKLNSTYVKGLLDVVDPDDSKIHTRYLQTLTQTGRLSSVDPNMQNIPDRDEEGKRIRKAFVPSHDDWQIFGADYSQIELRVLAHVTGDQNLKQAFESGEDIHAATARSIFALKEGQEISFDQRRRAKAVNFGIVYGISDFGLAQRLGISRQEGKQIIETYFQEFPEVKKWIDAIIALAHKQGYVETIAHRRRYLPDIHSKNFNLRSFAERTATNTPIQGSAADIIKIAMIKMSQALAANKLQAKMLLQVHDELIFEAPKDEIDILAELVPKVMDSAIKLNVPLRVQAHHGANWYDEK</sequence>
<reference evidence="17" key="3">
    <citation type="submission" date="2020-01" db="EMBL/GenBank/DDBJ databases">
        <authorList>
            <person name="Cousin F.J."/>
            <person name="Le Guellec R."/>
            <person name="Cretenet M."/>
        </authorList>
    </citation>
    <scope>NUCLEOTIDE SEQUENCE</scope>
    <source>
        <strain evidence="17">UCMA 15228</strain>
    </source>
</reference>
<keyword evidence="9 13" id="KW-0238">DNA-binding</keyword>
<dbReference type="EMBL" id="SDWY01000001">
    <property type="protein sequence ID" value="MDN6899411.1"/>
    <property type="molecule type" value="Genomic_DNA"/>
</dbReference>
<dbReference type="NCBIfam" id="NF004397">
    <property type="entry name" value="PRK05755.1"/>
    <property type="match status" value="1"/>
</dbReference>
<dbReference type="Gene3D" id="3.30.70.370">
    <property type="match status" value="1"/>
</dbReference>
<protein>
    <recommendedName>
        <fullName evidence="3 12">DNA polymerase I</fullName>
        <ecNumber evidence="2 12">2.7.7.7</ecNumber>
    </recommendedName>
</protein>
<evidence type="ECO:0000256" key="12">
    <source>
        <dbReference type="NCBIfam" id="TIGR00593"/>
    </source>
</evidence>
<dbReference type="Pfam" id="PF01367">
    <property type="entry name" value="5_3_exonuc"/>
    <property type="match status" value="1"/>
</dbReference>
<evidence type="ECO:0000313" key="17">
    <source>
        <dbReference type="EMBL" id="QAS70110.1"/>
    </source>
</evidence>
<evidence type="ECO:0000259" key="15">
    <source>
        <dbReference type="SMART" id="SM00482"/>
    </source>
</evidence>
<dbReference type="GO" id="GO:0003887">
    <property type="term" value="F:DNA-directed DNA polymerase activity"/>
    <property type="evidence" value="ECO:0007669"/>
    <property type="project" value="UniProtKB-UniRule"/>
</dbReference>
<dbReference type="Gene3D" id="3.30.420.10">
    <property type="entry name" value="Ribonuclease H-like superfamily/Ribonuclease H"/>
    <property type="match status" value="1"/>
</dbReference>
<evidence type="ECO:0000256" key="13">
    <source>
        <dbReference type="RuleBase" id="RU004460"/>
    </source>
</evidence>
<evidence type="ECO:0000256" key="8">
    <source>
        <dbReference type="ARBA" id="ARBA00022932"/>
    </source>
</evidence>
<dbReference type="SMART" id="SM00475">
    <property type="entry name" value="53EXOc"/>
    <property type="match status" value="1"/>
</dbReference>
<dbReference type="GO" id="GO:0008409">
    <property type="term" value="F:5'-3' exonuclease activity"/>
    <property type="evidence" value="ECO:0007669"/>
    <property type="project" value="UniProtKB-UniRule"/>
</dbReference>
<dbReference type="SUPFAM" id="SSF88723">
    <property type="entry name" value="PIN domain-like"/>
    <property type="match status" value="1"/>
</dbReference>
<dbReference type="PROSITE" id="PS00447">
    <property type="entry name" value="DNA_POLYMERASE_A"/>
    <property type="match status" value="1"/>
</dbReference>
<evidence type="ECO:0000313" key="18">
    <source>
        <dbReference type="Proteomes" id="UP000286907"/>
    </source>
</evidence>
<evidence type="ECO:0000256" key="2">
    <source>
        <dbReference type="ARBA" id="ARBA00012417"/>
    </source>
</evidence>
<keyword evidence="6 13" id="KW-0235">DNA replication</keyword>
<dbReference type="EMBL" id="CP029684">
    <property type="protein sequence ID" value="QAS70110.1"/>
    <property type="molecule type" value="Genomic_DNA"/>
</dbReference>
<dbReference type="RefSeq" id="WP_128686581.1">
    <property type="nucleotide sequence ID" value="NZ_CP029684.2"/>
</dbReference>
<dbReference type="GO" id="GO:0006261">
    <property type="term" value="P:DNA-templated DNA replication"/>
    <property type="evidence" value="ECO:0007669"/>
    <property type="project" value="UniProtKB-UniRule"/>
</dbReference>
<dbReference type="CDD" id="cd09898">
    <property type="entry name" value="H3TH_53EXO"/>
    <property type="match status" value="1"/>
</dbReference>
<evidence type="ECO:0000256" key="9">
    <source>
        <dbReference type="ARBA" id="ARBA00023125"/>
    </source>
</evidence>
<feature type="domain" description="DNA-directed DNA polymerase family A palm" evidence="15">
    <location>
        <begin position="667"/>
        <end position="875"/>
    </location>
</feature>
<dbReference type="Gene3D" id="1.10.150.20">
    <property type="entry name" value="5' to 3' exonuclease, C-terminal subdomain"/>
    <property type="match status" value="2"/>
</dbReference>
<keyword evidence="7 13" id="KW-0227">DNA damage</keyword>